<evidence type="ECO:0000256" key="3">
    <source>
        <dbReference type="ARBA" id="ARBA00022729"/>
    </source>
</evidence>
<feature type="chain" id="PRO_5029751881" description="Sulfatase N-terminal domain-containing protein" evidence="6">
    <location>
        <begin position="22"/>
        <end position="787"/>
    </location>
</feature>
<dbReference type="EMBL" id="JAAKFY010000003">
    <property type="protein sequence ID" value="KAF3859368.1"/>
    <property type="molecule type" value="Genomic_DNA"/>
</dbReference>
<dbReference type="InterPro" id="IPR000917">
    <property type="entry name" value="Sulfatase_N"/>
</dbReference>
<comment type="similarity">
    <text evidence="2">Belongs to the sulfatase family.</text>
</comment>
<evidence type="ECO:0000256" key="5">
    <source>
        <dbReference type="ARBA" id="ARBA00023180"/>
    </source>
</evidence>
<evidence type="ECO:0000256" key="6">
    <source>
        <dbReference type="SAM" id="SignalP"/>
    </source>
</evidence>
<dbReference type="Gene3D" id="3.40.720.10">
    <property type="entry name" value="Alkaline Phosphatase, subunit A"/>
    <property type="match status" value="1"/>
</dbReference>
<keyword evidence="4" id="KW-0378">Hydrolase</keyword>
<keyword evidence="5" id="KW-0325">Glycoprotein</keyword>
<evidence type="ECO:0000313" key="8">
    <source>
        <dbReference type="EMBL" id="KAF3859368.1"/>
    </source>
</evidence>
<dbReference type="PANTHER" id="PTHR43108">
    <property type="entry name" value="N-ACETYLGLUCOSAMINE-6-SULFATASE FAMILY MEMBER"/>
    <property type="match status" value="1"/>
</dbReference>
<evidence type="ECO:0000259" key="7">
    <source>
        <dbReference type="Pfam" id="PF00884"/>
    </source>
</evidence>
<comment type="cofactor">
    <cofactor evidence="1">
        <name>Ca(2+)</name>
        <dbReference type="ChEBI" id="CHEBI:29108"/>
    </cofactor>
</comment>
<evidence type="ECO:0000256" key="2">
    <source>
        <dbReference type="ARBA" id="ARBA00008779"/>
    </source>
</evidence>
<evidence type="ECO:0000256" key="4">
    <source>
        <dbReference type="ARBA" id="ARBA00022801"/>
    </source>
</evidence>
<dbReference type="Pfam" id="PF00884">
    <property type="entry name" value="Sulfatase"/>
    <property type="match status" value="1"/>
</dbReference>
<sequence length="787" mass="89125">MNRPLTFLGQVVHLMPPCVLLLELLEEAGPGVTAAEESIRSGRLCGAIPAVQIPPATTVVRLIKLHQKTVHYGPRPDEFDSISRGLRVTVPCRASPNSGRWSSVLPDILAEVRKFSVKRIEFLEHSIPHLRKVMLVGFFKSADSGFRSRAAHDRETRKCCPRRKRAESVFLRRGLGKFISRLKREAELKEETDSFSVLSLLHENGFKWRVFAHSFTLGLFATSFKRPNIVLILTDDLDIAIGGLSPLTKTKKLIGDAGISFTNAFVASPLCCPSRASILTGKYPHNHHVINNTLEGNCSSRAWQKSEEAHTFPALLRMYGGYQTFFAGKYLNQVRDDTTTYMCIWVGLWALGGWGVEHVPPGWNYWVGLEKNSKYYNYTLSVNGKPEEHGADYSKDYLTDVLANRSLDFLQYKSNYQPFFMMVSIPAPHSPWTAAPQYQNSFNTTKAPRDPNFNVHGKDKHWLIRQAKTPMTNSSVQFLDDAFRKRWRTLLSVDDLVEKIVKSLEVRSELDNTYIFFTSDNGYHTGQFSLPLDKRQLYEFDIKVPLMVRGPNIKPNQTSQMLVANVDLGPTMLDIAGYNVNKTQMDGMSFLPVMEGRVNSSSWRTDILVEYEGEGSNVSDPACPLLGPGVSECFPDCVCEDSYNNTYACVRTVAASSNLQYCEFDDNEVFVEVYNVTADPYQLTNIAKSIDQEVLEKMNHRLMMLQSCAGQSCRTPGVYDSRYKFDPRQMFPNHSWRPSSLRQKRNLLLVLPCFRPERSVCVCVDGWRRDQVGVEGGKRPLWVLPPL</sequence>
<dbReference type="CDD" id="cd16147">
    <property type="entry name" value="G6S"/>
    <property type="match status" value="1"/>
</dbReference>
<evidence type="ECO:0000313" key="9">
    <source>
        <dbReference type="Proteomes" id="UP000518266"/>
    </source>
</evidence>
<dbReference type="FunFam" id="3.40.720.10:FF:000224">
    <property type="entry name" value="Predicted protein"/>
    <property type="match status" value="1"/>
</dbReference>
<evidence type="ECO:0000256" key="1">
    <source>
        <dbReference type="ARBA" id="ARBA00001913"/>
    </source>
</evidence>
<feature type="domain" description="Sulfatase N-terminal" evidence="7">
    <location>
        <begin position="227"/>
        <end position="578"/>
    </location>
</feature>
<comment type="caution">
    <text evidence="8">The sequence shown here is derived from an EMBL/GenBank/DDBJ whole genome shotgun (WGS) entry which is preliminary data.</text>
</comment>
<dbReference type="PROSITE" id="PS00523">
    <property type="entry name" value="SULFATASE_1"/>
    <property type="match status" value="1"/>
</dbReference>
<keyword evidence="3 6" id="KW-0732">Signal</keyword>
<gene>
    <name evidence="8" type="ORF">F7725_021767</name>
</gene>
<dbReference type="SUPFAM" id="SSF53649">
    <property type="entry name" value="Alkaline phosphatase-like"/>
    <property type="match status" value="1"/>
</dbReference>
<name>A0A7J5ZG87_DISMA</name>
<proteinExistence type="inferred from homology"/>
<reference evidence="8 9" key="1">
    <citation type="submission" date="2020-03" db="EMBL/GenBank/DDBJ databases">
        <title>Dissostichus mawsoni Genome sequencing and assembly.</title>
        <authorList>
            <person name="Park H."/>
        </authorList>
    </citation>
    <scope>NUCLEOTIDE SEQUENCE [LARGE SCALE GENOMIC DNA]</scope>
    <source>
        <strain evidence="8">DM0001</strain>
        <tissue evidence="8">Muscle</tissue>
    </source>
</reference>
<dbReference type="InterPro" id="IPR017850">
    <property type="entry name" value="Alkaline_phosphatase_core_sf"/>
</dbReference>
<keyword evidence="9" id="KW-1185">Reference proteome</keyword>
<dbReference type="PROSITE" id="PS00149">
    <property type="entry name" value="SULFATASE_2"/>
    <property type="match status" value="1"/>
</dbReference>
<dbReference type="Proteomes" id="UP000518266">
    <property type="component" value="Unassembled WGS sequence"/>
</dbReference>
<organism evidence="8 9">
    <name type="scientific">Dissostichus mawsoni</name>
    <name type="common">Antarctic cod</name>
    <dbReference type="NCBI Taxonomy" id="36200"/>
    <lineage>
        <taxon>Eukaryota</taxon>
        <taxon>Metazoa</taxon>
        <taxon>Chordata</taxon>
        <taxon>Craniata</taxon>
        <taxon>Vertebrata</taxon>
        <taxon>Euteleostomi</taxon>
        <taxon>Actinopterygii</taxon>
        <taxon>Neopterygii</taxon>
        <taxon>Teleostei</taxon>
        <taxon>Neoteleostei</taxon>
        <taxon>Acanthomorphata</taxon>
        <taxon>Eupercaria</taxon>
        <taxon>Perciformes</taxon>
        <taxon>Notothenioidei</taxon>
        <taxon>Nototheniidae</taxon>
        <taxon>Dissostichus</taxon>
    </lineage>
</organism>
<dbReference type="GO" id="GO:0008449">
    <property type="term" value="F:N-acetylglucosamine-6-sulfatase activity"/>
    <property type="evidence" value="ECO:0007669"/>
    <property type="project" value="TreeGrafter"/>
</dbReference>
<dbReference type="PANTHER" id="PTHR43108:SF5">
    <property type="entry name" value="N-ACETYLGLUCOSAMINE-6-SULFATASE"/>
    <property type="match status" value="1"/>
</dbReference>
<dbReference type="OrthoDB" id="96314at2759"/>
<dbReference type="GO" id="GO:0005539">
    <property type="term" value="F:glycosaminoglycan binding"/>
    <property type="evidence" value="ECO:0007669"/>
    <property type="project" value="TreeGrafter"/>
</dbReference>
<feature type="signal peptide" evidence="6">
    <location>
        <begin position="1"/>
        <end position="21"/>
    </location>
</feature>
<protein>
    <recommendedName>
        <fullName evidence="7">Sulfatase N-terminal domain-containing protein</fullName>
    </recommendedName>
</protein>
<dbReference type="AlphaFoldDB" id="A0A7J5ZG87"/>
<accession>A0A7J5ZG87</accession>
<dbReference type="InterPro" id="IPR024607">
    <property type="entry name" value="Sulfatase_CS"/>
</dbReference>